<evidence type="ECO:0008006" key="4">
    <source>
        <dbReference type="Google" id="ProtNLM"/>
    </source>
</evidence>
<organism evidence="2 3">
    <name type="scientific">Dyadobacter flavalbus</name>
    <dbReference type="NCBI Taxonomy" id="2579942"/>
    <lineage>
        <taxon>Bacteria</taxon>
        <taxon>Pseudomonadati</taxon>
        <taxon>Bacteroidota</taxon>
        <taxon>Cytophagia</taxon>
        <taxon>Cytophagales</taxon>
        <taxon>Spirosomataceae</taxon>
        <taxon>Dyadobacter</taxon>
    </lineage>
</organism>
<dbReference type="PROSITE" id="PS51257">
    <property type="entry name" value="PROKAR_LIPOPROTEIN"/>
    <property type="match status" value="1"/>
</dbReference>
<gene>
    <name evidence="2" type="ORF">FEM33_11815</name>
</gene>
<dbReference type="Proteomes" id="UP000323994">
    <property type="component" value="Unassembled WGS sequence"/>
</dbReference>
<evidence type="ECO:0000313" key="2">
    <source>
        <dbReference type="EMBL" id="KAA6439561.1"/>
    </source>
</evidence>
<keyword evidence="3" id="KW-1185">Reference proteome</keyword>
<sequence length="160" mass="18402">MKKIIDMKCKMKILLFLFFLSLVACEKEDLSDEIGTKETEYLAEHSLRTFFPDSYQSMYGKWKYKESRRGEQILSLHSGFINFTKSGDKTIQDNSQYTDLQGAKGVNYWLTYDPQTNETVSFTLSSPDMLSTATRKVYTISGNDLRISSSATEADFFVKE</sequence>
<keyword evidence="1" id="KW-0732">Signal</keyword>
<evidence type="ECO:0000313" key="3">
    <source>
        <dbReference type="Proteomes" id="UP000323994"/>
    </source>
</evidence>
<dbReference type="AlphaFoldDB" id="A0A5M8QW44"/>
<comment type="caution">
    <text evidence="2">The sequence shown here is derived from an EMBL/GenBank/DDBJ whole genome shotgun (WGS) entry which is preliminary data.</text>
</comment>
<dbReference type="EMBL" id="VBSN01000037">
    <property type="protein sequence ID" value="KAA6439561.1"/>
    <property type="molecule type" value="Genomic_DNA"/>
</dbReference>
<accession>A0A5M8QW44</accession>
<protein>
    <recommendedName>
        <fullName evidence="4">Lipocalin-like domain-containing protein</fullName>
    </recommendedName>
</protein>
<proteinExistence type="predicted"/>
<reference evidence="2 3" key="1">
    <citation type="submission" date="2019-05" db="EMBL/GenBank/DDBJ databases">
        <authorList>
            <person name="Qu J.-H."/>
        </authorList>
    </citation>
    <scope>NUCLEOTIDE SEQUENCE [LARGE SCALE GENOMIC DNA]</scope>
    <source>
        <strain evidence="2 3">NS28</strain>
    </source>
</reference>
<feature type="chain" id="PRO_5024445023" description="Lipocalin-like domain-containing protein" evidence="1">
    <location>
        <begin position="27"/>
        <end position="160"/>
    </location>
</feature>
<evidence type="ECO:0000256" key="1">
    <source>
        <dbReference type="SAM" id="SignalP"/>
    </source>
</evidence>
<feature type="signal peptide" evidence="1">
    <location>
        <begin position="1"/>
        <end position="26"/>
    </location>
</feature>
<name>A0A5M8QW44_9BACT</name>